<evidence type="ECO:0000256" key="2">
    <source>
        <dbReference type="ARBA" id="ARBA00010459"/>
    </source>
</evidence>
<comment type="catalytic activity">
    <reaction evidence="17">
        <text>(5S)-hydroperoxy-(6E,8Z,11Z,14Z)-eicosatetraenoate + 2 glutathione = (5S)-hydroxy-(6E,8Z,11Z,14Z)-eicosatetraenoate + glutathione disulfide + H2O</text>
        <dbReference type="Rhea" id="RHEA:48620"/>
        <dbReference type="ChEBI" id="CHEBI:15377"/>
        <dbReference type="ChEBI" id="CHEBI:57450"/>
        <dbReference type="ChEBI" id="CHEBI:57925"/>
        <dbReference type="ChEBI" id="CHEBI:58297"/>
        <dbReference type="ChEBI" id="CHEBI:90632"/>
    </reaction>
    <physiologicalReaction direction="left-to-right" evidence="17">
        <dbReference type="Rhea" id="RHEA:48621"/>
    </physiologicalReaction>
</comment>
<evidence type="ECO:0000256" key="6">
    <source>
        <dbReference type="ARBA" id="ARBA00022989"/>
    </source>
</evidence>
<evidence type="ECO:0000256" key="13">
    <source>
        <dbReference type="ARBA" id="ARBA00023288"/>
    </source>
</evidence>
<dbReference type="Ensembl" id="ENSTNIT00000010859.1">
    <property type="protein sequence ID" value="ENSTNIP00000010678.1"/>
    <property type="gene ID" value="ENSTNIG00000007858.1"/>
</dbReference>
<dbReference type="InParanoid" id="H3CQZ4"/>
<evidence type="ECO:0000256" key="3">
    <source>
        <dbReference type="ARBA" id="ARBA00022679"/>
    </source>
</evidence>
<evidence type="ECO:0000256" key="18">
    <source>
        <dbReference type="ARBA" id="ARBA00049298"/>
    </source>
</evidence>
<dbReference type="PANTHER" id="PTHR10250:SF26">
    <property type="entry name" value="GLUTATHIONE S-TRANSFERASE 3, MITOCHONDRIAL"/>
    <property type="match status" value="1"/>
</dbReference>
<comment type="pathway">
    <text evidence="15">Lipid metabolism; arachidonate metabolism.</text>
</comment>
<reference evidence="25" key="1">
    <citation type="journal article" date="2004" name="Nature">
        <title>Genome duplication in the teleost fish Tetraodon nigroviridis reveals the early vertebrate proto-karyotype.</title>
        <authorList>
            <person name="Jaillon O."/>
            <person name="Aury J.-M."/>
            <person name="Brunet F."/>
            <person name="Petit J.-L."/>
            <person name="Stange-Thomann N."/>
            <person name="Mauceli E."/>
            <person name="Bouneau L."/>
            <person name="Fischer C."/>
            <person name="Ozouf-Costaz C."/>
            <person name="Bernot A."/>
            <person name="Nicaud S."/>
            <person name="Jaffe D."/>
            <person name="Fisher S."/>
            <person name="Lutfalla G."/>
            <person name="Dossat C."/>
            <person name="Segurens B."/>
            <person name="Dasilva C."/>
            <person name="Salanoubat M."/>
            <person name="Levy M."/>
            <person name="Boudet N."/>
            <person name="Castellano S."/>
            <person name="Anthouard V."/>
            <person name="Jubin C."/>
            <person name="Castelli V."/>
            <person name="Katinka M."/>
            <person name="Vacherie B."/>
            <person name="Biemont C."/>
            <person name="Skalli Z."/>
            <person name="Cattolico L."/>
            <person name="Poulain J."/>
            <person name="De Berardinis V."/>
            <person name="Cruaud C."/>
            <person name="Duprat S."/>
            <person name="Brottier P."/>
            <person name="Coutanceau J.-P."/>
            <person name="Gouzy J."/>
            <person name="Parra G."/>
            <person name="Lardier G."/>
            <person name="Chapple C."/>
            <person name="McKernan K.J."/>
            <person name="McEwan P."/>
            <person name="Bosak S."/>
            <person name="Kellis M."/>
            <person name="Volff J.-N."/>
            <person name="Guigo R."/>
            <person name="Zody M.C."/>
            <person name="Mesirov J."/>
            <person name="Lindblad-Toh K."/>
            <person name="Birren B."/>
            <person name="Nusbaum C."/>
            <person name="Kahn D."/>
            <person name="Robinson-Rechavi M."/>
            <person name="Laudet V."/>
            <person name="Schachter V."/>
            <person name="Quetier F."/>
            <person name="Saurin W."/>
            <person name="Scarpelli C."/>
            <person name="Wincker P."/>
            <person name="Lander E.S."/>
            <person name="Weissenbach J."/>
            <person name="Roest Crollius H."/>
        </authorList>
    </citation>
    <scope>NUCLEOTIDE SEQUENCE [LARGE SCALE GENOMIC DNA]</scope>
</reference>
<reference evidence="24" key="3">
    <citation type="submission" date="2025-09" db="UniProtKB">
        <authorList>
            <consortium name="Ensembl"/>
        </authorList>
    </citation>
    <scope>IDENTIFICATION</scope>
</reference>
<dbReference type="FunFam" id="1.20.120.550:FF:000004">
    <property type="entry name" value="Microsomal glutathione S-transferase 3"/>
    <property type="match status" value="1"/>
</dbReference>
<dbReference type="PANTHER" id="PTHR10250">
    <property type="entry name" value="MICROSOMAL GLUTATHIONE S-TRANSFERASE"/>
    <property type="match status" value="1"/>
</dbReference>
<dbReference type="GO" id="GO:0005635">
    <property type="term" value="C:nuclear envelope"/>
    <property type="evidence" value="ECO:0007669"/>
    <property type="project" value="TreeGrafter"/>
</dbReference>
<dbReference type="Pfam" id="PF01124">
    <property type="entry name" value="MAPEG"/>
    <property type="match status" value="1"/>
</dbReference>
<dbReference type="HOGENOM" id="CLU_110291_1_0_1"/>
<keyword evidence="5" id="KW-1000">Mitochondrion outer membrane</keyword>
<comment type="catalytic activity">
    <reaction evidence="18">
        <text>leukotriene C4 = leukotriene A4 + glutathione</text>
        <dbReference type="Rhea" id="RHEA:17617"/>
        <dbReference type="ChEBI" id="CHEBI:57463"/>
        <dbReference type="ChEBI" id="CHEBI:57925"/>
        <dbReference type="ChEBI" id="CHEBI:57973"/>
        <dbReference type="EC" id="4.4.1.20"/>
    </reaction>
    <physiologicalReaction direction="right-to-left" evidence="18">
        <dbReference type="Rhea" id="RHEA:17619"/>
    </physiologicalReaction>
</comment>
<name>H3CQZ4_TETNG</name>
<evidence type="ECO:0000256" key="23">
    <source>
        <dbReference type="SAM" id="Phobius"/>
    </source>
</evidence>
<keyword evidence="12" id="KW-0456">Lyase</keyword>
<dbReference type="GO" id="GO:0005741">
    <property type="term" value="C:mitochondrial outer membrane"/>
    <property type="evidence" value="ECO:0007669"/>
    <property type="project" value="UniProtKB-SubCell"/>
</dbReference>
<evidence type="ECO:0000256" key="7">
    <source>
        <dbReference type="ARBA" id="ARBA00023002"/>
    </source>
</evidence>
<keyword evidence="8" id="KW-0443">Lipid metabolism</keyword>
<evidence type="ECO:0000256" key="19">
    <source>
        <dbReference type="ARBA" id="ARBA00051411"/>
    </source>
</evidence>
<feature type="transmembrane region" description="Helical" evidence="23">
    <location>
        <begin position="119"/>
        <end position="139"/>
    </location>
</feature>
<dbReference type="FunCoup" id="H3CQZ4">
    <property type="interactions" value="837"/>
</dbReference>
<evidence type="ECO:0000256" key="10">
    <source>
        <dbReference type="ARBA" id="ARBA00023136"/>
    </source>
</evidence>
<dbReference type="OMA" id="VIFNCIQ"/>
<dbReference type="GO" id="GO:0005783">
    <property type="term" value="C:endoplasmic reticulum"/>
    <property type="evidence" value="ECO:0007669"/>
    <property type="project" value="TreeGrafter"/>
</dbReference>
<dbReference type="GO" id="GO:0004602">
    <property type="term" value="F:glutathione peroxidase activity"/>
    <property type="evidence" value="ECO:0007669"/>
    <property type="project" value="TreeGrafter"/>
</dbReference>
<evidence type="ECO:0000256" key="22">
    <source>
        <dbReference type="ARBA" id="ARBA00076908"/>
    </source>
</evidence>
<evidence type="ECO:0000256" key="4">
    <source>
        <dbReference type="ARBA" id="ARBA00022692"/>
    </source>
</evidence>
<evidence type="ECO:0000256" key="9">
    <source>
        <dbReference type="ARBA" id="ARBA00023128"/>
    </source>
</evidence>
<dbReference type="Gene3D" id="1.20.120.550">
    <property type="entry name" value="Membrane associated eicosanoid/glutathione metabolism-like domain"/>
    <property type="match status" value="1"/>
</dbReference>
<proteinExistence type="inferred from homology"/>
<dbReference type="SUPFAM" id="SSF161084">
    <property type="entry name" value="MAPEG domain-like"/>
    <property type="match status" value="1"/>
</dbReference>
<dbReference type="EC" id="4.4.1.20" evidence="16"/>
<comment type="catalytic activity">
    <reaction evidence="19">
        <text>15-deoxy-Delta(12,14)-prostaglandin J2 + glutathione = 15-deoxy-Delta(12,14)-prostaglandin J2-S-(R)-glutathione</text>
        <dbReference type="Rhea" id="RHEA:75963"/>
        <dbReference type="ChEBI" id="CHEBI:57925"/>
        <dbReference type="ChEBI" id="CHEBI:85236"/>
        <dbReference type="ChEBI" id="CHEBI:194498"/>
    </reaction>
    <physiologicalReaction direction="left-to-right" evidence="19">
        <dbReference type="Rhea" id="RHEA:75964"/>
    </physiologicalReaction>
</comment>
<evidence type="ECO:0000256" key="16">
    <source>
        <dbReference type="ARBA" id="ARBA00039056"/>
    </source>
</evidence>
<evidence type="ECO:0000313" key="25">
    <source>
        <dbReference type="Proteomes" id="UP000007303"/>
    </source>
</evidence>
<evidence type="ECO:0000256" key="11">
    <source>
        <dbReference type="ARBA" id="ARBA00023139"/>
    </source>
</evidence>
<comment type="similarity">
    <text evidence="2">Belongs to the MAPEG family.</text>
</comment>
<accession>H3CQZ4</accession>
<comment type="subcellular location">
    <subcellularLocation>
        <location evidence="1">Mitochondrion outer membrane</location>
        <topology evidence="1">Multi-pass membrane protein</topology>
    </subcellularLocation>
</comment>
<evidence type="ECO:0000313" key="24">
    <source>
        <dbReference type="Ensembl" id="ENSTNIP00000010678.1"/>
    </source>
</evidence>
<keyword evidence="25" id="KW-1185">Reference proteome</keyword>
<dbReference type="STRING" id="99883.ENSTNIP00000010678"/>
<keyword evidence="9" id="KW-0496">Mitochondrion</keyword>
<keyword evidence="4 23" id="KW-0812">Transmembrane</keyword>
<evidence type="ECO:0000256" key="14">
    <source>
        <dbReference type="ARBA" id="ARBA00037884"/>
    </source>
</evidence>
<dbReference type="GO" id="GO:0004364">
    <property type="term" value="F:glutathione transferase activity"/>
    <property type="evidence" value="ECO:0007669"/>
    <property type="project" value="TreeGrafter"/>
</dbReference>
<keyword evidence="10 23" id="KW-0472">Membrane</keyword>
<evidence type="ECO:0000256" key="1">
    <source>
        <dbReference type="ARBA" id="ARBA00004374"/>
    </source>
</evidence>
<reference evidence="24" key="2">
    <citation type="submission" date="2025-08" db="UniProtKB">
        <authorList>
            <consortium name="Ensembl"/>
        </authorList>
    </citation>
    <scope>IDENTIFICATION</scope>
</reference>
<feature type="transmembrane region" description="Helical" evidence="23">
    <location>
        <begin position="12"/>
        <end position="30"/>
    </location>
</feature>
<dbReference type="GO" id="GO:0006629">
    <property type="term" value="P:lipid metabolic process"/>
    <property type="evidence" value="ECO:0007669"/>
    <property type="project" value="UniProtKB-KW"/>
</dbReference>
<comment type="pathway">
    <text evidence="14">Lipid metabolism; leukotriene C4 biosynthesis.</text>
</comment>
<evidence type="ECO:0000256" key="5">
    <source>
        <dbReference type="ARBA" id="ARBA00022787"/>
    </source>
</evidence>
<dbReference type="AlphaFoldDB" id="H3CQZ4"/>
<evidence type="ECO:0000256" key="21">
    <source>
        <dbReference type="ARBA" id="ARBA00075145"/>
    </source>
</evidence>
<keyword evidence="11" id="KW-0564">Palmitate</keyword>
<evidence type="ECO:0000256" key="20">
    <source>
        <dbReference type="ARBA" id="ARBA00069748"/>
    </source>
</evidence>
<sequence length="154" mass="16982">MVVLSKEYGYVILTGVASMMMIGHLAVKVVKARKKFNVPYPQMYSDDPETGHIFNCIQRAHQQTLEVYPIYLFCLAIGGLNCPPKRAASGLGLVWIIGREVYAHGYSTGDPSKRGRGKFGNLALIGLMLTTANFGRQLLGFTGPRMNSFRPIKA</sequence>
<evidence type="ECO:0000256" key="17">
    <source>
        <dbReference type="ARBA" id="ARBA00043664"/>
    </source>
</evidence>
<evidence type="ECO:0000256" key="8">
    <source>
        <dbReference type="ARBA" id="ARBA00023098"/>
    </source>
</evidence>
<organism evidence="24 25">
    <name type="scientific">Tetraodon nigroviridis</name>
    <name type="common">Spotted green pufferfish</name>
    <name type="synonym">Chelonodon nigroviridis</name>
    <dbReference type="NCBI Taxonomy" id="99883"/>
    <lineage>
        <taxon>Eukaryota</taxon>
        <taxon>Metazoa</taxon>
        <taxon>Chordata</taxon>
        <taxon>Craniata</taxon>
        <taxon>Vertebrata</taxon>
        <taxon>Euteleostomi</taxon>
        <taxon>Actinopterygii</taxon>
        <taxon>Neopterygii</taxon>
        <taxon>Teleostei</taxon>
        <taxon>Neoteleostei</taxon>
        <taxon>Acanthomorphata</taxon>
        <taxon>Eupercaria</taxon>
        <taxon>Tetraodontiformes</taxon>
        <taxon>Tetradontoidea</taxon>
        <taxon>Tetraodontidae</taxon>
        <taxon>Tetraodon</taxon>
    </lineage>
</organism>
<keyword evidence="6 23" id="KW-1133">Transmembrane helix</keyword>
<dbReference type="GO" id="GO:0004464">
    <property type="term" value="F:leukotriene-C4 synthase activity"/>
    <property type="evidence" value="ECO:0007669"/>
    <property type="project" value="UniProtKB-EC"/>
</dbReference>
<protein>
    <recommendedName>
        <fullName evidence="20">Glutathione S-transferase 3, mitochondrial</fullName>
        <ecNumber evidence="16">4.4.1.20</ecNumber>
    </recommendedName>
    <alternativeName>
        <fullName evidence="21">Glutathione peroxidase MGST3</fullName>
    </alternativeName>
    <alternativeName>
        <fullName evidence="22">LTC4 synthase MGST3</fullName>
    </alternativeName>
</protein>
<dbReference type="Proteomes" id="UP000007303">
    <property type="component" value="Unassembled WGS sequence"/>
</dbReference>
<evidence type="ECO:0000256" key="12">
    <source>
        <dbReference type="ARBA" id="ARBA00023239"/>
    </source>
</evidence>
<dbReference type="InterPro" id="IPR023352">
    <property type="entry name" value="MAPEG-like_dom_sf"/>
</dbReference>
<dbReference type="InterPro" id="IPR001129">
    <property type="entry name" value="Membr-assoc_MAPEG"/>
</dbReference>
<keyword evidence="7" id="KW-0560">Oxidoreductase</keyword>
<keyword evidence="13" id="KW-0449">Lipoprotein</keyword>
<dbReference type="GO" id="GO:0006691">
    <property type="term" value="P:leukotriene metabolic process"/>
    <property type="evidence" value="ECO:0007669"/>
    <property type="project" value="UniProtKB-ARBA"/>
</dbReference>
<dbReference type="GeneTree" id="ENSGT00390000008608"/>
<evidence type="ECO:0000256" key="15">
    <source>
        <dbReference type="ARBA" id="ARBA00037916"/>
    </source>
</evidence>
<keyword evidence="3" id="KW-0808">Transferase</keyword>
<dbReference type="InterPro" id="IPR050997">
    <property type="entry name" value="MAPEG"/>
</dbReference>